<comment type="similarity">
    <text evidence="8">Belongs to the pentraxin family.</text>
</comment>
<dbReference type="AlphaFoldDB" id="A0A8S4BRS4"/>
<dbReference type="FunFam" id="2.60.120.200:FF:000070">
    <property type="entry name" value="Serum amyloid P-component"/>
    <property type="match status" value="2"/>
</dbReference>
<keyword evidence="3" id="KW-0964">Secreted</keyword>
<evidence type="ECO:0000256" key="5">
    <source>
        <dbReference type="ARBA" id="ARBA00022729"/>
    </source>
</evidence>
<dbReference type="PRINTS" id="PR00895">
    <property type="entry name" value="PENTAXIN"/>
</dbReference>
<proteinExistence type="inferred from homology"/>
<dbReference type="InterPro" id="IPR051005">
    <property type="entry name" value="Pentraxin_domain"/>
</dbReference>
<dbReference type="SUPFAM" id="SSF49899">
    <property type="entry name" value="Concanavalin A-like lectins/glucanases"/>
    <property type="match status" value="2"/>
</dbReference>
<comment type="caution">
    <text evidence="9">Lacks conserved residue(s) required for the propagation of feature annotation.</text>
</comment>
<evidence type="ECO:0000256" key="6">
    <source>
        <dbReference type="ARBA" id="ARBA00022837"/>
    </source>
</evidence>
<dbReference type="Proteomes" id="UP000677803">
    <property type="component" value="Unassembled WGS sequence"/>
</dbReference>
<evidence type="ECO:0000256" key="2">
    <source>
        <dbReference type="ARBA" id="ARBA00004613"/>
    </source>
</evidence>
<feature type="signal peptide" evidence="10">
    <location>
        <begin position="1"/>
        <end position="15"/>
    </location>
</feature>
<keyword evidence="5 10" id="KW-0732">Signal</keyword>
<keyword evidence="7" id="KW-1015">Disulfide bond</keyword>
<feature type="chain" id="PRO_5035910728" evidence="10">
    <location>
        <begin position="16"/>
        <end position="454"/>
    </location>
</feature>
<evidence type="ECO:0000256" key="4">
    <source>
        <dbReference type="ARBA" id="ARBA00022723"/>
    </source>
</evidence>
<dbReference type="Pfam" id="PF00354">
    <property type="entry name" value="Pentaxin"/>
    <property type="match status" value="2"/>
</dbReference>
<keyword evidence="4" id="KW-0479">Metal-binding</keyword>
<evidence type="ECO:0000256" key="7">
    <source>
        <dbReference type="ARBA" id="ARBA00023157"/>
    </source>
</evidence>
<dbReference type="EMBL" id="CAJRST010038888">
    <property type="protein sequence ID" value="CAG6015530.1"/>
    <property type="molecule type" value="Genomic_DNA"/>
</dbReference>
<keyword evidence="13" id="KW-1185">Reference proteome</keyword>
<evidence type="ECO:0000256" key="10">
    <source>
        <dbReference type="SAM" id="SignalP"/>
    </source>
</evidence>
<comment type="subcellular location">
    <subcellularLocation>
        <location evidence="2">Secreted</location>
    </subcellularLocation>
</comment>
<comment type="cofactor">
    <cofactor evidence="1">
        <name>Ca(2+)</name>
        <dbReference type="ChEBI" id="CHEBI:29108"/>
    </cofactor>
</comment>
<dbReference type="PANTHER" id="PTHR45869:SF7">
    <property type="entry name" value="C-REACTIVE PROTEIN"/>
    <property type="match status" value="1"/>
</dbReference>
<sequence length="454" mass="51444">MKSLLVLVMFAACAAIPQDLSGKMFTFPAETNTAHVKLNTLVQDFGAVTVCHRSFTDLRRDHALFSLSTPINPNDFLIFWDNTNKEIEPHVRDRKVELKGQDYKLNMWHSVCTTWDSQTGLVQLWFDGQPSIRKFISSGLKIEGPFMIILGQEQDAHGGGFDMKQCFIGMMSDVHMWDYTLSHCEIQNYVDELNFTPGNVLNWRALEYEISGRVLLENKYLDETFKMEPLILLAMLTLCAATPLDLSDKMFTFPQETSTANVRLIPSRQNLSAVTVCFRSFTDLTRDHSLFSLATPSKDNEFLIFKNSGSEGFHLYARSVFAVVIGHEYKQNMWHSICATWDASSGLVQLWVDGIPSSRKFTGSGTMAEQMIIVLGQDQDSYGGSFDAKQSFVGMISDLHMWDNVLSPCEIQKYTGDSNFPDGNVLNWKAMEFKITGRVQIEEKQSKYSSMCNN</sequence>
<evidence type="ECO:0000256" key="1">
    <source>
        <dbReference type="ARBA" id="ARBA00001913"/>
    </source>
</evidence>
<evidence type="ECO:0000256" key="3">
    <source>
        <dbReference type="ARBA" id="ARBA00022525"/>
    </source>
</evidence>
<evidence type="ECO:0000256" key="8">
    <source>
        <dbReference type="ARBA" id="ARBA00038102"/>
    </source>
</evidence>
<evidence type="ECO:0000259" key="11">
    <source>
        <dbReference type="PROSITE" id="PS51828"/>
    </source>
</evidence>
<dbReference type="OrthoDB" id="547680at2759"/>
<dbReference type="InterPro" id="IPR001759">
    <property type="entry name" value="PTX_dom"/>
</dbReference>
<name>A0A8S4BRS4_9TELE</name>
<protein>
    <submittedName>
        <fullName evidence="12">(Atlantic silverside) hypothetical protein</fullName>
    </submittedName>
</protein>
<dbReference type="Gene3D" id="2.60.120.200">
    <property type="match status" value="2"/>
</dbReference>
<gene>
    <name evidence="12" type="ORF">MMEN_LOCUS19678</name>
</gene>
<accession>A0A8S4BRS4</accession>
<comment type="caution">
    <text evidence="12">The sequence shown here is derived from an EMBL/GenBank/DDBJ whole genome shotgun (WGS) entry which is preliminary data.</text>
</comment>
<organism evidence="12 13">
    <name type="scientific">Menidia menidia</name>
    <name type="common">Atlantic silverside</name>
    <dbReference type="NCBI Taxonomy" id="238744"/>
    <lineage>
        <taxon>Eukaryota</taxon>
        <taxon>Metazoa</taxon>
        <taxon>Chordata</taxon>
        <taxon>Craniata</taxon>
        <taxon>Vertebrata</taxon>
        <taxon>Euteleostomi</taxon>
        <taxon>Actinopterygii</taxon>
        <taxon>Neopterygii</taxon>
        <taxon>Teleostei</taxon>
        <taxon>Neoteleostei</taxon>
        <taxon>Acanthomorphata</taxon>
        <taxon>Ovalentaria</taxon>
        <taxon>Atherinomorphae</taxon>
        <taxon>Atheriniformes</taxon>
        <taxon>Atherinopsidae</taxon>
        <taxon>Menidiinae</taxon>
        <taxon>Menidia</taxon>
    </lineage>
</organism>
<dbReference type="PANTHER" id="PTHR45869">
    <property type="entry name" value="C-REACTIVE PROTEIN-RELATED"/>
    <property type="match status" value="1"/>
</dbReference>
<dbReference type="PROSITE" id="PS51828">
    <property type="entry name" value="PTX_2"/>
    <property type="match status" value="2"/>
</dbReference>
<evidence type="ECO:0000313" key="13">
    <source>
        <dbReference type="Proteomes" id="UP000677803"/>
    </source>
</evidence>
<feature type="domain" description="Pentraxin (PTX)" evidence="11">
    <location>
        <begin position="247"/>
        <end position="447"/>
    </location>
</feature>
<dbReference type="InterPro" id="IPR013320">
    <property type="entry name" value="ConA-like_dom_sf"/>
</dbReference>
<dbReference type="SMART" id="SM00159">
    <property type="entry name" value="PTX"/>
    <property type="match status" value="2"/>
</dbReference>
<reference evidence="12" key="1">
    <citation type="submission" date="2021-05" db="EMBL/GenBank/DDBJ databases">
        <authorList>
            <person name="Tigano A."/>
        </authorList>
    </citation>
    <scope>NUCLEOTIDE SEQUENCE</scope>
</reference>
<keyword evidence="6" id="KW-0106">Calcium</keyword>
<feature type="domain" description="Pentraxin (PTX)" evidence="11">
    <location>
        <begin position="21"/>
        <end position="222"/>
    </location>
</feature>
<dbReference type="GO" id="GO:0005576">
    <property type="term" value="C:extracellular region"/>
    <property type="evidence" value="ECO:0007669"/>
    <property type="project" value="UniProtKB-SubCell"/>
</dbReference>
<dbReference type="GO" id="GO:0046872">
    <property type="term" value="F:metal ion binding"/>
    <property type="evidence" value="ECO:0007669"/>
    <property type="project" value="UniProtKB-KW"/>
</dbReference>
<evidence type="ECO:0000313" key="12">
    <source>
        <dbReference type="EMBL" id="CAG6015530.1"/>
    </source>
</evidence>
<evidence type="ECO:0000256" key="9">
    <source>
        <dbReference type="PROSITE-ProRule" id="PRU01172"/>
    </source>
</evidence>